<dbReference type="SUPFAM" id="SSF50199">
    <property type="entry name" value="Staphylococcal nuclease"/>
    <property type="match status" value="1"/>
</dbReference>
<evidence type="ECO:0000259" key="4">
    <source>
        <dbReference type="PROSITE" id="PS50830"/>
    </source>
</evidence>
<accession>A0A1F6FQZ7</accession>
<dbReference type="CDD" id="cd00175">
    <property type="entry name" value="SNc"/>
    <property type="match status" value="1"/>
</dbReference>
<gene>
    <name evidence="5" type="ORF">A2592_00135</name>
</gene>
<dbReference type="InterPro" id="IPR035437">
    <property type="entry name" value="SNase_OB-fold_sf"/>
</dbReference>
<keyword evidence="3" id="KW-0378">Hydrolase</keyword>
<dbReference type="Gene3D" id="2.40.50.90">
    <property type="match status" value="1"/>
</dbReference>
<feature type="domain" description="TNase-like" evidence="4">
    <location>
        <begin position="80"/>
        <end position="214"/>
    </location>
</feature>
<dbReference type="GO" id="GO:0004519">
    <property type="term" value="F:endonuclease activity"/>
    <property type="evidence" value="ECO:0007669"/>
    <property type="project" value="UniProtKB-KW"/>
</dbReference>
<dbReference type="EMBL" id="MFMT01000024">
    <property type="protein sequence ID" value="OGG88270.1"/>
    <property type="molecule type" value="Genomic_DNA"/>
</dbReference>
<dbReference type="PROSITE" id="PS50830">
    <property type="entry name" value="TNASE_3"/>
    <property type="match status" value="1"/>
</dbReference>
<sequence>MLKKVLYSIGGFLVLMFVLGSFTDDYKLDTRRVQISSIELNDISIPEEANVFSSNEETVLGSTITASKRRMKSTSGAPPEEQYYSVTKVVDGDTLAVDMGGKIETIRLIGINTPETVDPRKTVECFGIEASEKAKALLSGQHVRIEMDPTQGERDKYNRLLAYVYLDNGKSFNKYMIEEGYAYEYTYNNPYKYQDDYKTAEINAQINNKGLWVEGVCDIPPQTPILIPKEKSTPTSQVLSQQSCSTNLYNCSDFVTQNEAQSAFNVCSSVNGDVHGLDKDKDGVACESLP</sequence>
<dbReference type="InterPro" id="IPR016071">
    <property type="entry name" value="Staphylococal_nuclease_OB-fold"/>
</dbReference>
<comment type="caution">
    <text evidence="5">The sequence shown here is derived from an EMBL/GenBank/DDBJ whole genome shotgun (WGS) entry which is preliminary data.</text>
</comment>
<evidence type="ECO:0000256" key="3">
    <source>
        <dbReference type="ARBA" id="ARBA00022801"/>
    </source>
</evidence>
<protein>
    <recommendedName>
        <fullName evidence="4">TNase-like domain-containing protein</fullName>
    </recommendedName>
</protein>
<dbReference type="InterPro" id="IPR008613">
    <property type="entry name" value="Excalibur_Ca-bd_domain"/>
</dbReference>
<evidence type="ECO:0000313" key="6">
    <source>
        <dbReference type="Proteomes" id="UP000179230"/>
    </source>
</evidence>
<dbReference type="GO" id="GO:0016787">
    <property type="term" value="F:hydrolase activity"/>
    <property type="evidence" value="ECO:0007669"/>
    <property type="project" value="UniProtKB-KW"/>
</dbReference>
<evidence type="ECO:0000256" key="1">
    <source>
        <dbReference type="ARBA" id="ARBA00022722"/>
    </source>
</evidence>
<evidence type="ECO:0000256" key="2">
    <source>
        <dbReference type="ARBA" id="ARBA00022759"/>
    </source>
</evidence>
<dbReference type="PANTHER" id="PTHR12302">
    <property type="entry name" value="EBNA2 BINDING PROTEIN P100"/>
    <property type="match status" value="1"/>
</dbReference>
<dbReference type="Proteomes" id="UP000179230">
    <property type="component" value="Unassembled WGS sequence"/>
</dbReference>
<evidence type="ECO:0000313" key="5">
    <source>
        <dbReference type="EMBL" id="OGG88270.1"/>
    </source>
</evidence>
<dbReference type="AlphaFoldDB" id="A0A1F6FQZ7"/>
<dbReference type="Pfam" id="PF00565">
    <property type="entry name" value="SNase"/>
    <property type="match status" value="1"/>
</dbReference>
<organism evidence="5 6">
    <name type="scientific">Candidatus Kaiserbacteria bacterium RIFOXYD1_FULL_42_15</name>
    <dbReference type="NCBI Taxonomy" id="1798532"/>
    <lineage>
        <taxon>Bacteria</taxon>
        <taxon>Candidatus Kaiseribacteriota</taxon>
    </lineage>
</organism>
<dbReference type="SMART" id="SM00318">
    <property type="entry name" value="SNc"/>
    <property type="match status" value="1"/>
</dbReference>
<dbReference type="Pfam" id="PF05901">
    <property type="entry name" value="Excalibur"/>
    <property type="match status" value="1"/>
</dbReference>
<dbReference type="PANTHER" id="PTHR12302:SF3">
    <property type="entry name" value="SERINE_THREONINE-PROTEIN KINASE 31"/>
    <property type="match status" value="1"/>
</dbReference>
<reference evidence="5 6" key="1">
    <citation type="journal article" date="2016" name="Nat. Commun.">
        <title>Thousands of microbial genomes shed light on interconnected biogeochemical processes in an aquifer system.</title>
        <authorList>
            <person name="Anantharaman K."/>
            <person name="Brown C.T."/>
            <person name="Hug L.A."/>
            <person name="Sharon I."/>
            <person name="Castelle C.J."/>
            <person name="Probst A.J."/>
            <person name="Thomas B.C."/>
            <person name="Singh A."/>
            <person name="Wilkins M.J."/>
            <person name="Karaoz U."/>
            <person name="Brodie E.L."/>
            <person name="Williams K.H."/>
            <person name="Hubbard S.S."/>
            <person name="Banfield J.F."/>
        </authorList>
    </citation>
    <scope>NUCLEOTIDE SEQUENCE [LARGE SCALE GENOMIC DNA]</scope>
</reference>
<name>A0A1F6FQZ7_9BACT</name>
<keyword evidence="1" id="KW-0540">Nuclease</keyword>
<proteinExistence type="predicted"/>
<keyword evidence="2" id="KW-0255">Endonuclease</keyword>